<feature type="transmembrane region" description="Helical" evidence="6">
    <location>
        <begin position="226"/>
        <end position="245"/>
    </location>
</feature>
<evidence type="ECO:0000256" key="5">
    <source>
        <dbReference type="ARBA" id="ARBA00023136"/>
    </source>
</evidence>
<comment type="subcellular location">
    <subcellularLocation>
        <location evidence="1">Cell membrane</location>
        <topology evidence="1">Multi-pass membrane protein</topology>
    </subcellularLocation>
</comment>
<feature type="transmembrane region" description="Helical" evidence="6">
    <location>
        <begin position="122"/>
        <end position="141"/>
    </location>
</feature>
<keyword evidence="4 6" id="KW-1133">Transmembrane helix</keyword>
<feature type="transmembrane region" description="Helical" evidence="6">
    <location>
        <begin position="147"/>
        <end position="165"/>
    </location>
</feature>
<proteinExistence type="predicted"/>
<dbReference type="PANTHER" id="PTHR39087:SF2">
    <property type="entry name" value="UPF0104 MEMBRANE PROTEIN MJ1595"/>
    <property type="match status" value="1"/>
</dbReference>
<evidence type="ECO:0000256" key="4">
    <source>
        <dbReference type="ARBA" id="ARBA00022989"/>
    </source>
</evidence>
<gene>
    <name evidence="7" type="ORF">AVDCRST_MAG80-1323</name>
</gene>
<organism evidence="7">
    <name type="scientific">uncultured Rubrobacteraceae bacterium</name>
    <dbReference type="NCBI Taxonomy" id="349277"/>
    <lineage>
        <taxon>Bacteria</taxon>
        <taxon>Bacillati</taxon>
        <taxon>Actinomycetota</taxon>
        <taxon>Rubrobacteria</taxon>
        <taxon>Rubrobacterales</taxon>
        <taxon>Rubrobacteraceae</taxon>
        <taxon>environmental samples</taxon>
    </lineage>
</organism>
<evidence type="ECO:0000256" key="3">
    <source>
        <dbReference type="ARBA" id="ARBA00022692"/>
    </source>
</evidence>
<feature type="transmembrane region" description="Helical" evidence="6">
    <location>
        <begin position="69"/>
        <end position="86"/>
    </location>
</feature>
<evidence type="ECO:0000256" key="1">
    <source>
        <dbReference type="ARBA" id="ARBA00004651"/>
    </source>
</evidence>
<keyword evidence="2" id="KW-1003">Cell membrane</keyword>
<sequence length="313" mass="32368">MRVRLALVSVGMSVLFVLALALAPVDLREAASYATGHPLEVALVLLAYTGAFVLRAASWRTLIGARVPIAKLFALLMGALFLNHAAPAKAGDLARMYALSRWGVSTAEAVMSVVLSRFADLAGLLAVLVASLALAGSGGWGDISFPILILAGVAAALFVLARLRLPASFGDRFGAVRRCAGRARAALRETTWANLLRSFAFAAPAWVLEASILLIVGWGLGLELSSAEVVAATCFAVLVAAVPLAPGSLGTYEAGMVAALLVFGVPAESAFAAAVATHAIKFLYALAAAPFAFVEGLAVVRKERKPDEAGVEV</sequence>
<evidence type="ECO:0000313" key="7">
    <source>
        <dbReference type="EMBL" id="CAA9440971.1"/>
    </source>
</evidence>
<reference evidence="7" key="1">
    <citation type="submission" date="2020-02" db="EMBL/GenBank/DDBJ databases">
        <authorList>
            <person name="Meier V. D."/>
        </authorList>
    </citation>
    <scope>NUCLEOTIDE SEQUENCE</scope>
    <source>
        <strain evidence="7">AVDCRST_MAG80</strain>
    </source>
</reference>
<name>A0A6J4QDK5_9ACTN</name>
<keyword evidence="3 6" id="KW-0812">Transmembrane</keyword>
<dbReference type="EMBL" id="CADCVC010000112">
    <property type="protein sequence ID" value="CAA9440971.1"/>
    <property type="molecule type" value="Genomic_DNA"/>
</dbReference>
<feature type="transmembrane region" description="Helical" evidence="6">
    <location>
        <begin position="37"/>
        <end position="57"/>
    </location>
</feature>
<feature type="transmembrane region" description="Helical" evidence="6">
    <location>
        <begin position="198"/>
        <end position="220"/>
    </location>
</feature>
<accession>A0A6J4QDK5</accession>
<protein>
    <submittedName>
        <fullName evidence="7">Gll0941 protein</fullName>
    </submittedName>
</protein>
<dbReference type="InterPro" id="IPR022791">
    <property type="entry name" value="L-PG_synthase/AglD"/>
</dbReference>
<evidence type="ECO:0000256" key="2">
    <source>
        <dbReference type="ARBA" id="ARBA00022475"/>
    </source>
</evidence>
<dbReference type="Pfam" id="PF03706">
    <property type="entry name" value="LPG_synthase_TM"/>
    <property type="match status" value="1"/>
</dbReference>
<dbReference type="AlphaFoldDB" id="A0A6J4QDK5"/>
<keyword evidence="5 6" id="KW-0472">Membrane</keyword>
<dbReference type="PANTHER" id="PTHR39087">
    <property type="entry name" value="UPF0104 MEMBRANE PROTEIN MJ1595"/>
    <property type="match status" value="1"/>
</dbReference>
<feature type="transmembrane region" description="Helical" evidence="6">
    <location>
        <begin position="282"/>
        <end position="300"/>
    </location>
</feature>
<evidence type="ECO:0000256" key="6">
    <source>
        <dbReference type="SAM" id="Phobius"/>
    </source>
</evidence>
<dbReference type="GO" id="GO:0005886">
    <property type="term" value="C:plasma membrane"/>
    <property type="evidence" value="ECO:0007669"/>
    <property type="project" value="UniProtKB-SubCell"/>
</dbReference>